<evidence type="ECO:0000256" key="1">
    <source>
        <dbReference type="ARBA" id="ARBA00009981"/>
    </source>
</evidence>
<proteinExistence type="inferred from homology"/>
<dbReference type="InterPro" id="IPR036165">
    <property type="entry name" value="YefM-like_sf"/>
</dbReference>
<dbReference type="Gene3D" id="3.40.1620.10">
    <property type="entry name" value="YefM-like domain"/>
    <property type="match status" value="1"/>
</dbReference>
<protein>
    <recommendedName>
        <fullName evidence="4">Antitoxin</fullName>
    </recommendedName>
</protein>
<comment type="caution">
    <text evidence="2">The sequence shown here is derived from an EMBL/GenBank/DDBJ whole genome shotgun (WGS) entry which is preliminary data.</text>
</comment>
<sequence>MSPKIVTVEEAEARLLELIDLAEQGESIIITHEEQPKVKLVPIGQVPPRRVFGQNRGKIRMRPDFDDPLPNDFWLSGAP</sequence>
<evidence type="ECO:0000313" key="3">
    <source>
        <dbReference type="Proteomes" id="UP000019140"/>
    </source>
</evidence>
<gene>
    <name evidence="2" type="ORF">ETSY2_22385</name>
</gene>
<evidence type="ECO:0008006" key="4">
    <source>
        <dbReference type="Google" id="ProtNLM"/>
    </source>
</evidence>
<dbReference type="HOGENOM" id="CLU_163140_3_2_7"/>
<reference evidence="2 3" key="1">
    <citation type="journal article" date="2014" name="Nature">
        <title>An environmental bacterial taxon with a large and distinct metabolic repertoire.</title>
        <authorList>
            <person name="Wilson M.C."/>
            <person name="Mori T."/>
            <person name="Ruckert C."/>
            <person name="Uria A.R."/>
            <person name="Helf M.J."/>
            <person name="Takada K."/>
            <person name="Gernert C."/>
            <person name="Steffens U.A."/>
            <person name="Heycke N."/>
            <person name="Schmitt S."/>
            <person name="Rinke C."/>
            <person name="Helfrich E.J."/>
            <person name="Brachmann A.O."/>
            <person name="Gurgui C."/>
            <person name="Wakimoto T."/>
            <person name="Kracht M."/>
            <person name="Crusemann M."/>
            <person name="Hentschel U."/>
            <person name="Abe I."/>
            <person name="Matsunaga S."/>
            <person name="Kalinowski J."/>
            <person name="Takeyama H."/>
            <person name="Piel J."/>
        </authorList>
    </citation>
    <scope>NUCLEOTIDE SEQUENCE [LARGE SCALE GENOMIC DNA]</scope>
    <source>
        <strain evidence="3">TSY2</strain>
    </source>
</reference>
<dbReference type="EMBL" id="AZHX01000934">
    <property type="protein sequence ID" value="ETX05532.1"/>
    <property type="molecule type" value="Genomic_DNA"/>
</dbReference>
<name>W4M7B1_9BACT</name>
<comment type="similarity">
    <text evidence="1">Belongs to the phD/YefM antitoxin family.</text>
</comment>
<organism evidence="2 3">
    <name type="scientific">Candidatus Entotheonella gemina</name>
    <dbReference type="NCBI Taxonomy" id="1429439"/>
    <lineage>
        <taxon>Bacteria</taxon>
        <taxon>Pseudomonadati</taxon>
        <taxon>Nitrospinota/Tectimicrobiota group</taxon>
        <taxon>Candidatus Tectimicrobiota</taxon>
        <taxon>Candidatus Entotheonellia</taxon>
        <taxon>Candidatus Entotheonellales</taxon>
        <taxon>Candidatus Entotheonellaceae</taxon>
        <taxon>Candidatus Entotheonella</taxon>
    </lineage>
</organism>
<accession>W4M7B1</accession>
<evidence type="ECO:0000313" key="2">
    <source>
        <dbReference type="EMBL" id="ETX05532.1"/>
    </source>
</evidence>
<dbReference type="Proteomes" id="UP000019140">
    <property type="component" value="Unassembled WGS sequence"/>
</dbReference>
<dbReference type="AlphaFoldDB" id="W4M7B1"/>
<keyword evidence="3" id="KW-1185">Reference proteome</keyword>
<dbReference type="SUPFAM" id="SSF143120">
    <property type="entry name" value="YefM-like"/>
    <property type="match status" value="1"/>
</dbReference>